<proteinExistence type="predicted"/>
<feature type="compositionally biased region" description="Acidic residues" evidence="1">
    <location>
        <begin position="1"/>
        <end position="23"/>
    </location>
</feature>
<feature type="region of interest" description="Disordered" evidence="1">
    <location>
        <begin position="1"/>
        <end position="172"/>
    </location>
</feature>
<dbReference type="Pfam" id="PF20149">
    <property type="entry name" value="DUF6532"/>
    <property type="match status" value="1"/>
</dbReference>
<gene>
    <name evidence="3" type="ORF">HYPSUDRAFT_57685</name>
</gene>
<dbReference type="Proteomes" id="UP000054270">
    <property type="component" value="Unassembled WGS sequence"/>
</dbReference>
<evidence type="ECO:0000256" key="1">
    <source>
        <dbReference type="SAM" id="MobiDB-lite"/>
    </source>
</evidence>
<name>A0A0D2NEU9_HYPSF</name>
<dbReference type="OrthoDB" id="3244572at2759"/>
<keyword evidence="4" id="KW-1185">Reference proteome</keyword>
<dbReference type="OMA" id="WCKEDER"/>
<reference evidence="4" key="1">
    <citation type="submission" date="2014-04" db="EMBL/GenBank/DDBJ databases">
        <title>Evolutionary Origins and Diversification of the Mycorrhizal Mutualists.</title>
        <authorList>
            <consortium name="DOE Joint Genome Institute"/>
            <consortium name="Mycorrhizal Genomics Consortium"/>
            <person name="Kohler A."/>
            <person name="Kuo A."/>
            <person name="Nagy L.G."/>
            <person name="Floudas D."/>
            <person name="Copeland A."/>
            <person name="Barry K.W."/>
            <person name="Cichocki N."/>
            <person name="Veneault-Fourrey C."/>
            <person name="LaButti K."/>
            <person name="Lindquist E.A."/>
            <person name="Lipzen A."/>
            <person name="Lundell T."/>
            <person name="Morin E."/>
            <person name="Murat C."/>
            <person name="Riley R."/>
            <person name="Ohm R."/>
            <person name="Sun H."/>
            <person name="Tunlid A."/>
            <person name="Henrissat B."/>
            <person name="Grigoriev I.V."/>
            <person name="Hibbett D.S."/>
            <person name="Martin F."/>
        </authorList>
    </citation>
    <scope>NUCLEOTIDE SEQUENCE [LARGE SCALE GENOMIC DNA]</scope>
    <source>
        <strain evidence="4">FD-334 SS-4</strain>
    </source>
</reference>
<dbReference type="EMBL" id="KN817602">
    <property type="protein sequence ID" value="KJA17559.1"/>
    <property type="molecule type" value="Genomic_DNA"/>
</dbReference>
<evidence type="ECO:0000313" key="3">
    <source>
        <dbReference type="EMBL" id="KJA17559.1"/>
    </source>
</evidence>
<dbReference type="InterPro" id="IPR045341">
    <property type="entry name" value="DUF6532"/>
</dbReference>
<feature type="domain" description="DUF6532" evidence="2">
    <location>
        <begin position="295"/>
        <end position="486"/>
    </location>
</feature>
<evidence type="ECO:0000259" key="2">
    <source>
        <dbReference type="Pfam" id="PF20149"/>
    </source>
</evidence>
<dbReference type="STRING" id="945553.A0A0D2NEU9"/>
<dbReference type="AlphaFoldDB" id="A0A0D2NEU9"/>
<evidence type="ECO:0000313" key="4">
    <source>
        <dbReference type="Proteomes" id="UP000054270"/>
    </source>
</evidence>
<feature type="compositionally biased region" description="Polar residues" evidence="1">
    <location>
        <begin position="212"/>
        <end position="222"/>
    </location>
</feature>
<protein>
    <recommendedName>
        <fullName evidence="2">DUF6532 domain-containing protein</fullName>
    </recommendedName>
</protein>
<accession>A0A0D2NEU9</accession>
<feature type="compositionally biased region" description="Basic and acidic residues" evidence="1">
    <location>
        <begin position="101"/>
        <end position="119"/>
    </location>
</feature>
<sequence>MPADLDSEADFTDESNEESEDSEIAPQTTSLKRKKSTTEQFEDEEDNELSPPPCQKPKGGSKKILLDASDSEDNDPKVAEPASKPKRKAKVLAKQAEIDEANMRDKMKKLDKLQKEVTRYKSNRKKSNGKENLPPGQHSNVESEEETVPPGQKISSSIQISSTATTPLTSHARAPLKRVGAAAAHMPSSLPKISSNAFRSLPAPPPGAGNTDEMSTPSDMQVSSDLSSAVSSPCVTHIQTTLAQCEASGTATAESSPLAALPATVADMLRQGAQATPRKPKAADYTDVVHALIIRAAAKYKSLVATKGAFPDTATRNKWARLSWKNAGLAADESYPLLDSINLLLRNRGSQIRGHVITNIRPLLISHLGFNRSSAESIIAANIALVKALKTNTAFHYKDLLTLTGFCQGKVISEALNAVWFDEKKAHGIVFKSLFNPIPLETLALIMTVIDFALDEWSTGSRIKAVLWEKEVVDRHWIFRKDLEEWNKLNEKVVLGLRKKLYLRAS</sequence>
<feature type="region of interest" description="Disordered" evidence="1">
    <location>
        <begin position="193"/>
        <end position="227"/>
    </location>
</feature>
<organism evidence="3 4">
    <name type="scientific">Hypholoma sublateritium (strain FD-334 SS-4)</name>
    <dbReference type="NCBI Taxonomy" id="945553"/>
    <lineage>
        <taxon>Eukaryota</taxon>
        <taxon>Fungi</taxon>
        <taxon>Dikarya</taxon>
        <taxon>Basidiomycota</taxon>
        <taxon>Agaricomycotina</taxon>
        <taxon>Agaricomycetes</taxon>
        <taxon>Agaricomycetidae</taxon>
        <taxon>Agaricales</taxon>
        <taxon>Agaricineae</taxon>
        <taxon>Strophariaceae</taxon>
        <taxon>Hypholoma</taxon>
    </lineage>
</organism>